<reference evidence="2" key="1">
    <citation type="journal article" date="2017" name="Plant J.">
        <title>The pomegranate (Punica granatum L.) genome and the genomics of punicalagin biosynthesis.</title>
        <authorList>
            <person name="Qin G."/>
            <person name="Xu C."/>
            <person name="Ming R."/>
            <person name="Tang H."/>
            <person name="Guyot R."/>
            <person name="Kramer E.M."/>
            <person name="Hu Y."/>
            <person name="Yi X."/>
            <person name="Qi Y."/>
            <person name="Xu X."/>
            <person name="Gao Z."/>
            <person name="Pan H."/>
            <person name="Jian J."/>
            <person name="Tian Y."/>
            <person name="Yue Z."/>
            <person name="Xu Y."/>
        </authorList>
    </citation>
    <scope>NUCLEOTIDE SEQUENCE [LARGE SCALE GENOMIC DNA]</scope>
    <source>
        <strain evidence="2">cv. Dabenzi</strain>
    </source>
</reference>
<accession>A0A218XB51</accession>
<dbReference type="EMBL" id="MTKT01002214">
    <property type="protein sequence ID" value="OWM81940.1"/>
    <property type="molecule type" value="Genomic_DNA"/>
</dbReference>
<sequence length="72" mass="7842">MTRLDSRTGAQTLGCRRAGVRPGVWRVLGRMGVCSTCVWGALGRLGVRLGVWSTLAGVWSMRQRRLSAQLGI</sequence>
<gene>
    <name evidence="1" type="ORF">CDL15_Pgr007979</name>
</gene>
<dbReference type="AlphaFoldDB" id="A0A218XB51"/>
<evidence type="ECO:0000313" key="1">
    <source>
        <dbReference type="EMBL" id="OWM81940.1"/>
    </source>
</evidence>
<organism evidence="1 2">
    <name type="scientific">Punica granatum</name>
    <name type="common">Pomegranate</name>
    <dbReference type="NCBI Taxonomy" id="22663"/>
    <lineage>
        <taxon>Eukaryota</taxon>
        <taxon>Viridiplantae</taxon>
        <taxon>Streptophyta</taxon>
        <taxon>Embryophyta</taxon>
        <taxon>Tracheophyta</taxon>
        <taxon>Spermatophyta</taxon>
        <taxon>Magnoliopsida</taxon>
        <taxon>eudicotyledons</taxon>
        <taxon>Gunneridae</taxon>
        <taxon>Pentapetalae</taxon>
        <taxon>rosids</taxon>
        <taxon>malvids</taxon>
        <taxon>Myrtales</taxon>
        <taxon>Lythraceae</taxon>
        <taxon>Punica</taxon>
    </lineage>
</organism>
<dbReference type="Proteomes" id="UP000197138">
    <property type="component" value="Unassembled WGS sequence"/>
</dbReference>
<name>A0A218XB51_PUNGR</name>
<proteinExistence type="predicted"/>
<comment type="caution">
    <text evidence="1">The sequence shown here is derived from an EMBL/GenBank/DDBJ whole genome shotgun (WGS) entry which is preliminary data.</text>
</comment>
<protein>
    <submittedName>
        <fullName evidence="1">Uncharacterized protein</fullName>
    </submittedName>
</protein>
<evidence type="ECO:0000313" key="2">
    <source>
        <dbReference type="Proteomes" id="UP000197138"/>
    </source>
</evidence>